<accession>A0A9X3YNE5</accession>
<reference evidence="1" key="1">
    <citation type="submission" date="2023-02" db="EMBL/GenBank/DDBJ databases">
        <title>Tahibacter soli sp. nov. isolated from soil.</title>
        <authorList>
            <person name="Baek J.H."/>
            <person name="Lee J.K."/>
            <person name="Choi D.G."/>
            <person name="Jeon C.O."/>
        </authorList>
    </citation>
    <scope>NUCLEOTIDE SEQUENCE</scope>
    <source>
        <strain evidence="1">BL</strain>
    </source>
</reference>
<name>A0A9X3YNE5_9GAMM</name>
<evidence type="ECO:0000313" key="1">
    <source>
        <dbReference type="EMBL" id="MDC8015561.1"/>
    </source>
</evidence>
<comment type="caution">
    <text evidence="1">The sequence shown here is derived from an EMBL/GenBank/DDBJ whole genome shotgun (WGS) entry which is preliminary data.</text>
</comment>
<proteinExistence type="predicted"/>
<organism evidence="1 2">
    <name type="scientific">Tahibacter soli</name>
    <dbReference type="NCBI Taxonomy" id="2983605"/>
    <lineage>
        <taxon>Bacteria</taxon>
        <taxon>Pseudomonadati</taxon>
        <taxon>Pseudomonadota</taxon>
        <taxon>Gammaproteobacteria</taxon>
        <taxon>Lysobacterales</taxon>
        <taxon>Rhodanobacteraceae</taxon>
        <taxon>Tahibacter</taxon>
    </lineage>
</organism>
<evidence type="ECO:0000313" key="2">
    <source>
        <dbReference type="Proteomes" id="UP001139971"/>
    </source>
</evidence>
<protein>
    <submittedName>
        <fullName evidence="1">Uncharacterized protein</fullName>
    </submittedName>
</protein>
<dbReference type="EMBL" id="JAOVZO020000020">
    <property type="protein sequence ID" value="MDC8015561.1"/>
    <property type="molecule type" value="Genomic_DNA"/>
</dbReference>
<gene>
    <name evidence="1" type="ORF">OD750_023795</name>
</gene>
<dbReference type="AlphaFoldDB" id="A0A9X3YNE5"/>
<keyword evidence="2" id="KW-1185">Reference proteome</keyword>
<dbReference type="Proteomes" id="UP001139971">
    <property type="component" value="Unassembled WGS sequence"/>
</dbReference>
<dbReference type="RefSeq" id="WP_263545190.1">
    <property type="nucleotide sequence ID" value="NZ_JAOVZO020000020.1"/>
</dbReference>
<sequence>MNEADYAALGEHLHEVRPIFDAYCQRYGFRPVDPMTLGRYPRIRIERPGPVKIWFDLWMELDGDGRRYETFWRGAPYELSTGAHFDVSDGSRYGVRFQKALACFSAMPFERVGAVLMAEMETYLVVVQRWDEAYLRRDGIQVQLGTGVLL</sequence>